<dbReference type="EMBL" id="WRXP01004407">
    <property type="protein sequence ID" value="KAF1001441.1"/>
    <property type="molecule type" value="Genomic_DNA"/>
</dbReference>
<dbReference type="PANTHER" id="PTHR14296">
    <property type="entry name" value="REMODELING AND SPACING FACTOR 1"/>
    <property type="match status" value="1"/>
</dbReference>
<evidence type="ECO:0000313" key="1">
    <source>
        <dbReference type="EMBL" id="KAF1001441.1"/>
    </source>
</evidence>
<sequence>MDVADDRKAVPSSEIDQRTKLRKRCELATVLNFLSVFEPLLKSKMKVTAEDIEMAIIEPNDLLAKLHVMLLKGIPPVSKTLDRTDAWVTALCKKLTDWWPWVADGDLPLTENKGKEISKYKELEPTTRLVVLKALCEIRLKQGDAVSYINSTMKTGSEVSTFRKKKICGDERGTLYWLDGNDSIGYRLYKEVRGFESKQNDKGKGFLPVIDVQWETLATSLEEFREVVVEFSSSKIMMEVVL</sequence>
<dbReference type="AlphaFoldDB" id="A0A6L5B6Z1"/>
<dbReference type="Proteomes" id="UP000593563">
    <property type="component" value="Unassembled WGS sequence"/>
</dbReference>
<protein>
    <recommendedName>
        <fullName evidence="3">DDT domain-containing protein</fullName>
    </recommendedName>
</protein>
<dbReference type="GO" id="GO:0031213">
    <property type="term" value="C:RSF complex"/>
    <property type="evidence" value="ECO:0007669"/>
    <property type="project" value="InterPro"/>
</dbReference>
<proteinExistence type="predicted"/>
<comment type="caution">
    <text evidence="1">The sequence shown here is derived from an EMBL/GenBank/DDBJ whole genome shotgun (WGS) entry which is preliminary data.</text>
</comment>
<accession>A0A6L5B6Z1</accession>
<name>A0A6L5B6Z1_APIGR</name>
<gene>
    <name evidence="1" type="ORF">AG4045_000340</name>
</gene>
<evidence type="ECO:0000313" key="2">
    <source>
        <dbReference type="Proteomes" id="UP000593563"/>
    </source>
</evidence>
<dbReference type="GO" id="GO:0006355">
    <property type="term" value="P:regulation of DNA-templated transcription"/>
    <property type="evidence" value="ECO:0007669"/>
    <property type="project" value="InterPro"/>
</dbReference>
<keyword evidence="2" id="KW-1185">Reference proteome</keyword>
<evidence type="ECO:0008006" key="3">
    <source>
        <dbReference type="Google" id="ProtNLM"/>
    </source>
</evidence>
<reference evidence="1" key="1">
    <citation type="submission" date="2020-01" db="EMBL/GenBank/DDBJ databases">
        <title>The Celery Genome Sequence Reveals Sequential Paleo-tetraploidization, Resistance Gene Elimination, Karyotype Evolution, and Functional Innovation in Apiales.</title>
        <authorList>
            <person name="Song X."/>
        </authorList>
    </citation>
    <scope>NUCLEOTIDE SEQUENCE</scope>
    <source>
        <tissue evidence="1">Leaf</tissue>
    </source>
</reference>
<dbReference type="InterPro" id="IPR028938">
    <property type="entry name" value="Rsf1-like"/>
</dbReference>
<organism evidence="1 2">
    <name type="scientific">Apium graveolens</name>
    <name type="common">Celery</name>
    <dbReference type="NCBI Taxonomy" id="4045"/>
    <lineage>
        <taxon>Eukaryota</taxon>
        <taxon>Viridiplantae</taxon>
        <taxon>Streptophyta</taxon>
        <taxon>Embryophyta</taxon>
        <taxon>Tracheophyta</taxon>
        <taxon>Spermatophyta</taxon>
        <taxon>Magnoliopsida</taxon>
        <taxon>eudicotyledons</taxon>
        <taxon>Gunneridae</taxon>
        <taxon>Pentapetalae</taxon>
        <taxon>asterids</taxon>
        <taxon>campanulids</taxon>
        <taxon>Apiales</taxon>
        <taxon>Apiaceae</taxon>
        <taxon>Apioideae</taxon>
        <taxon>apioid superclade</taxon>
        <taxon>Apieae</taxon>
        <taxon>Apium</taxon>
    </lineage>
</organism>
<dbReference type="PANTHER" id="PTHR14296:SF12">
    <property type="entry name" value="DDT DOMAIN-CONTAINING PROTEIN DDR4 ISOFORM X1"/>
    <property type="match status" value="1"/>
</dbReference>